<dbReference type="InterPro" id="IPR058031">
    <property type="entry name" value="AAA_lid_NorR"/>
</dbReference>
<dbReference type="InterPro" id="IPR009057">
    <property type="entry name" value="Homeodomain-like_sf"/>
</dbReference>
<dbReference type="GO" id="GO:0006355">
    <property type="term" value="P:regulation of DNA-templated transcription"/>
    <property type="evidence" value="ECO:0007669"/>
    <property type="project" value="InterPro"/>
</dbReference>
<dbReference type="InterPro" id="IPR002197">
    <property type="entry name" value="HTH_Fis"/>
</dbReference>
<keyword evidence="1" id="KW-0547">Nucleotide-binding</keyword>
<evidence type="ECO:0000256" key="4">
    <source>
        <dbReference type="ARBA" id="ARBA00023163"/>
    </source>
</evidence>
<dbReference type="EMBL" id="AP022564">
    <property type="protein sequence ID" value="BBX22381.1"/>
    <property type="molecule type" value="Genomic_DNA"/>
</dbReference>
<evidence type="ECO:0000256" key="2">
    <source>
        <dbReference type="ARBA" id="ARBA00022840"/>
    </source>
</evidence>
<dbReference type="Pfam" id="PF25601">
    <property type="entry name" value="AAA_lid_14"/>
    <property type="match status" value="1"/>
</dbReference>
<keyword evidence="3" id="KW-0805">Transcription regulation</keyword>
<organism evidence="6 7">
    <name type="scientific">Mycolicibacter terrae</name>
    <dbReference type="NCBI Taxonomy" id="1788"/>
    <lineage>
        <taxon>Bacteria</taxon>
        <taxon>Bacillati</taxon>
        <taxon>Actinomycetota</taxon>
        <taxon>Actinomycetes</taxon>
        <taxon>Mycobacteriales</taxon>
        <taxon>Mycobacteriaceae</taxon>
        <taxon>Mycolicibacter</taxon>
    </lineage>
</organism>
<reference evidence="6 7" key="1">
    <citation type="journal article" date="2019" name="Emerg. Microbes Infect.">
        <title>Comprehensive subspecies identification of 175 nontuberculous mycobacteria species based on 7547 genomic profiles.</title>
        <authorList>
            <person name="Matsumoto Y."/>
            <person name="Kinjo T."/>
            <person name="Motooka D."/>
            <person name="Nabeya D."/>
            <person name="Jung N."/>
            <person name="Uechi K."/>
            <person name="Horii T."/>
            <person name="Iida T."/>
            <person name="Fujita J."/>
            <person name="Nakamura S."/>
        </authorList>
    </citation>
    <scope>NUCLEOTIDE SEQUENCE [LARGE SCALE GENOMIC DNA]</scope>
    <source>
        <strain evidence="6 7">JCM 12143</strain>
    </source>
</reference>
<evidence type="ECO:0000313" key="7">
    <source>
        <dbReference type="Proteomes" id="UP000467636"/>
    </source>
</evidence>
<proteinExistence type="predicted"/>
<dbReference type="InterPro" id="IPR027417">
    <property type="entry name" value="P-loop_NTPase"/>
</dbReference>
<dbReference type="AlphaFoldDB" id="A0AAD1I205"/>
<accession>A0AAD1I205</accession>
<dbReference type="Pfam" id="PF02954">
    <property type="entry name" value="HTH_8"/>
    <property type="match status" value="1"/>
</dbReference>
<dbReference type="PRINTS" id="PR01590">
    <property type="entry name" value="HTHFIS"/>
</dbReference>
<dbReference type="PROSITE" id="PS50045">
    <property type="entry name" value="SIGMA54_INTERACT_4"/>
    <property type="match status" value="1"/>
</dbReference>
<dbReference type="SUPFAM" id="SSF52540">
    <property type="entry name" value="P-loop containing nucleoside triphosphate hydrolases"/>
    <property type="match status" value="1"/>
</dbReference>
<feature type="domain" description="Sigma-54 factor interaction" evidence="5">
    <location>
        <begin position="323"/>
        <end position="517"/>
    </location>
</feature>
<dbReference type="Gene3D" id="3.40.50.300">
    <property type="entry name" value="P-loop containing nucleotide triphosphate hydrolases"/>
    <property type="match status" value="1"/>
</dbReference>
<evidence type="ECO:0000256" key="3">
    <source>
        <dbReference type="ARBA" id="ARBA00023015"/>
    </source>
</evidence>
<dbReference type="GO" id="GO:0005524">
    <property type="term" value="F:ATP binding"/>
    <property type="evidence" value="ECO:0007669"/>
    <property type="project" value="UniProtKB-KW"/>
</dbReference>
<evidence type="ECO:0000313" key="6">
    <source>
        <dbReference type="EMBL" id="BBX22381.1"/>
    </source>
</evidence>
<dbReference type="InterPro" id="IPR029016">
    <property type="entry name" value="GAF-like_dom_sf"/>
</dbReference>
<dbReference type="InterPro" id="IPR002078">
    <property type="entry name" value="Sigma_54_int"/>
</dbReference>
<dbReference type="GO" id="GO:0043565">
    <property type="term" value="F:sequence-specific DNA binding"/>
    <property type="evidence" value="ECO:0007669"/>
    <property type="project" value="InterPro"/>
</dbReference>
<dbReference type="Proteomes" id="UP000467636">
    <property type="component" value="Chromosome"/>
</dbReference>
<keyword evidence="7" id="KW-1185">Reference proteome</keyword>
<dbReference type="Gene3D" id="3.30.450.40">
    <property type="match status" value="1"/>
</dbReference>
<keyword evidence="4" id="KW-0804">Transcription</keyword>
<dbReference type="Gene3D" id="1.10.8.60">
    <property type="match status" value="1"/>
</dbReference>
<sequence>MFEAAVAVAEERSAKEHARDQFLSTGIIEAGLIEPYVMNSWRRAKQRRVGPDRINEQRQRDVNAETPLVRAAFPVLHRLADDMALHAVGIVLTSAEGLVLDRKVTDLAIMKTLDEVQLARGYSYAEEFTGTNGIGTSLECGRPTFIRGSEHYVGALTGLACAGSPIRDPITGRVLGVVNLTCWVGESDPMQFTLAKNVGNQIEGRLNTLKTESEVALLSAYRQQSRKHPGHVLAVGGDIVLMNQYLRQALEPADQIALLSNATEMIQAPDAATGLAVLPSGNVARISAVERISTGSAVFQVQIQPTAERSVAPARQSRHIPGLAGRSSSWRRCGQLVEQCCRDRNWVVIEGERGSGRAKLGQAVAQFVAPQRSVRLLRVEKFSSADDFITEVEAHTADDDFSLVLANIDDLPEEAVEHLAAILQARAGHGWIAVTTDVEVRSTLVDMLVVPHFTHTAVVPPLRHRIDDIEELVPMLLRELTRGADVRLAPEAMRQLAKLAWPGNVAQLRRVLAETVAVQRSGVIGVDKLPAECRSLARHRLTALEALERDAIVRSLLENGGDKAAAAQALGMSRATIYRKINQFGIT</sequence>
<gene>
    <name evidence="6" type="ORF">MTER_17920</name>
</gene>
<dbReference type="Gene3D" id="1.10.10.60">
    <property type="entry name" value="Homeodomain-like"/>
    <property type="match status" value="1"/>
</dbReference>
<keyword evidence="2" id="KW-0067">ATP-binding</keyword>
<dbReference type="SUPFAM" id="SSF46689">
    <property type="entry name" value="Homeodomain-like"/>
    <property type="match status" value="1"/>
</dbReference>
<protein>
    <submittedName>
        <fullName evidence="6">Siderophore-interacting protein</fullName>
    </submittedName>
</protein>
<dbReference type="PANTHER" id="PTHR32071:SF122">
    <property type="entry name" value="SIGMA FACTOR"/>
    <property type="match status" value="1"/>
</dbReference>
<evidence type="ECO:0000256" key="1">
    <source>
        <dbReference type="ARBA" id="ARBA00022741"/>
    </source>
</evidence>
<dbReference type="PANTHER" id="PTHR32071">
    <property type="entry name" value="TRANSCRIPTIONAL REGULATORY PROTEIN"/>
    <property type="match status" value="1"/>
</dbReference>
<name>A0AAD1I205_9MYCO</name>
<evidence type="ECO:0000259" key="5">
    <source>
        <dbReference type="PROSITE" id="PS50045"/>
    </source>
</evidence>